<name>A0A2K9NFV6_9PROT</name>
<protein>
    <submittedName>
        <fullName evidence="1">Uncharacterized protein</fullName>
    </submittedName>
</protein>
<organism evidence="1 2">
    <name type="scientific">Niveispirillum cyanobacteriorum</name>
    <dbReference type="NCBI Taxonomy" id="1612173"/>
    <lineage>
        <taxon>Bacteria</taxon>
        <taxon>Pseudomonadati</taxon>
        <taxon>Pseudomonadota</taxon>
        <taxon>Alphaproteobacteria</taxon>
        <taxon>Rhodospirillales</taxon>
        <taxon>Azospirillaceae</taxon>
        <taxon>Niveispirillum</taxon>
    </lineage>
</organism>
<accession>A0A2K9NFV6</accession>
<reference evidence="1 2" key="1">
    <citation type="submission" date="2017-12" db="EMBL/GenBank/DDBJ databases">
        <title>Genomes of bacteria within cyanobacterial aggregates.</title>
        <authorList>
            <person name="Cai H."/>
        </authorList>
    </citation>
    <scope>NUCLEOTIDE SEQUENCE [LARGE SCALE GENOMIC DNA]</scope>
    <source>
        <strain evidence="1 2">TH16</strain>
    </source>
</reference>
<dbReference type="Proteomes" id="UP000234752">
    <property type="component" value="Chromosome eg_2"/>
</dbReference>
<proteinExistence type="predicted"/>
<keyword evidence="2" id="KW-1185">Reference proteome</keyword>
<gene>
    <name evidence="1" type="ORF">C0V82_16130</name>
</gene>
<sequence length="68" mass="7070">MQESSQEAPQPGLPDAEKQELARLGMALAGIALSGIGAGLLLPAAGFILAGLLLYALPVMAWLLREKK</sequence>
<dbReference type="KEGG" id="ncb:C0V82_16130"/>
<evidence type="ECO:0000313" key="1">
    <source>
        <dbReference type="EMBL" id="AUN31957.1"/>
    </source>
</evidence>
<evidence type="ECO:0000313" key="2">
    <source>
        <dbReference type="Proteomes" id="UP000234752"/>
    </source>
</evidence>
<dbReference type="AlphaFoldDB" id="A0A2K9NFV6"/>
<dbReference type="RefSeq" id="WP_102113511.1">
    <property type="nucleotide sequence ID" value="NZ_BMGN01000012.1"/>
</dbReference>
<dbReference type="EMBL" id="CP025612">
    <property type="protein sequence ID" value="AUN31957.1"/>
    <property type="molecule type" value="Genomic_DNA"/>
</dbReference>